<gene>
    <name evidence="1" type="ORF">AXF42_Ash014281</name>
</gene>
<reference evidence="1 2" key="1">
    <citation type="journal article" date="2017" name="Nature">
        <title>The Apostasia genome and the evolution of orchids.</title>
        <authorList>
            <person name="Zhang G.Q."/>
            <person name="Liu K.W."/>
            <person name="Li Z."/>
            <person name="Lohaus R."/>
            <person name="Hsiao Y.Y."/>
            <person name="Niu S.C."/>
            <person name="Wang J.Y."/>
            <person name="Lin Y.C."/>
            <person name="Xu Q."/>
            <person name="Chen L.J."/>
            <person name="Yoshida K."/>
            <person name="Fujiwara S."/>
            <person name="Wang Z.W."/>
            <person name="Zhang Y.Q."/>
            <person name="Mitsuda N."/>
            <person name="Wang M."/>
            <person name="Liu G.H."/>
            <person name="Pecoraro L."/>
            <person name="Huang H.X."/>
            <person name="Xiao X.J."/>
            <person name="Lin M."/>
            <person name="Wu X.Y."/>
            <person name="Wu W.L."/>
            <person name="Chen Y.Y."/>
            <person name="Chang S.B."/>
            <person name="Sakamoto S."/>
            <person name="Ohme-Takagi M."/>
            <person name="Yagi M."/>
            <person name="Zeng S.J."/>
            <person name="Shen C.Y."/>
            <person name="Yeh C.M."/>
            <person name="Luo Y.B."/>
            <person name="Tsai W.C."/>
            <person name="Van de Peer Y."/>
            <person name="Liu Z.J."/>
        </authorList>
    </citation>
    <scope>NUCLEOTIDE SEQUENCE [LARGE SCALE GENOMIC DNA]</scope>
    <source>
        <strain evidence="2">cv. Shenzhen</strain>
        <tissue evidence="1">Stem</tissue>
    </source>
</reference>
<accession>A0A2I0A1G7</accession>
<dbReference type="AlphaFoldDB" id="A0A2I0A1G7"/>
<evidence type="ECO:0000313" key="1">
    <source>
        <dbReference type="EMBL" id="PKA49379.1"/>
    </source>
</evidence>
<dbReference type="EMBL" id="KZ452039">
    <property type="protein sequence ID" value="PKA49379.1"/>
    <property type="molecule type" value="Genomic_DNA"/>
</dbReference>
<proteinExistence type="predicted"/>
<dbReference type="Proteomes" id="UP000236161">
    <property type="component" value="Unassembled WGS sequence"/>
</dbReference>
<evidence type="ECO:0000313" key="2">
    <source>
        <dbReference type="Proteomes" id="UP000236161"/>
    </source>
</evidence>
<name>A0A2I0A1G7_9ASPA</name>
<keyword evidence="2" id="KW-1185">Reference proteome</keyword>
<protein>
    <submittedName>
        <fullName evidence="1">Uncharacterized protein</fullName>
    </submittedName>
</protein>
<sequence>MKTCGRREEIRTISTEGDAAMDSFRRRTVEDGALARWSRRTRTLVRPEEERKSETLD</sequence>
<organism evidence="1 2">
    <name type="scientific">Apostasia shenzhenica</name>
    <dbReference type="NCBI Taxonomy" id="1088818"/>
    <lineage>
        <taxon>Eukaryota</taxon>
        <taxon>Viridiplantae</taxon>
        <taxon>Streptophyta</taxon>
        <taxon>Embryophyta</taxon>
        <taxon>Tracheophyta</taxon>
        <taxon>Spermatophyta</taxon>
        <taxon>Magnoliopsida</taxon>
        <taxon>Liliopsida</taxon>
        <taxon>Asparagales</taxon>
        <taxon>Orchidaceae</taxon>
        <taxon>Apostasioideae</taxon>
        <taxon>Apostasia</taxon>
    </lineage>
</organism>